<keyword evidence="2" id="KW-1133">Transmembrane helix</keyword>
<evidence type="ECO:0000256" key="2">
    <source>
        <dbReference type="SAM" id="Phobius"/>
    </source>
</evidence>
<keyword evidence="2" id="KW-0812">Transmembrane</keyword>
<reference evidence="3" key="2">
    <citation type="submission" date="2020-11" db="EMBL/GenBank/DDBJ databases">
        <authorList>
            <person name="McCartney M.A."/>
            <person name="Auch B."/>
            <person name="Kono T."/>
            <person name="Mallez S."/>
            <person name="Becker A."/>
            <person name="Gohl D.M."/>
            <person name="Silverstein K.A.T."/>
            <person name="Koren S."/>
            <person name="Bechman K.B."/>
            <person name="Herman A."/>
            <person name="Abrahante J.E."/>
            <person name="Garbe J."/>
        </authorList>
    </citation>
    <scope>NUCLEOTIDE SEQUENCE</scope>
    <source>
        <strain evidence="3">Duluth1</strain>
        <tissue evidence="3">Whole animal</tissue>
    </source>
</reference>
<dbReference type="Gene3D" id="3.40.140.10">
    <property type="entry name" value="Cytidine Deaminase, domain 2"/>
    <property type="match status" value="1"/>
</dbReference>
<reference evidence="3" key="1">
    <citation type="journal article" date="2019" name="bioRxiv">
        <title>The Genome of the Zebra Mussel, Dreissena polymorpha: A Resource for Invasive Species Research.</title>
        <authorList>
            <person name="McCartney M.A."/>
            <person name="Auch B."/>
            <person name="Kono T."/>
            <person name="Mallez S."/>
            <person name="Zhang Y."/>
            <person name="Obille A."/>
            <person name="Becker A."/>
            <person name="Abrahante J.E."/>
            <person name="Garbe J."/>
            <person name="Badalamenti J.P."/>
            <person name="Herman A."/>
            <person name="Mangelson H."/>
            <person name="Liachko I."/>
            <person name="Sullivan S."/>
            <person name="Sone E.D."/>
            <person name="Koren S."/>
            <person name="Silverstein K.A.T."/>
            <person name="Beckman K.B."/>
            <person name="Gohl D.M."/>
        </authorList>
    </citation>
    <scope>NUCLEOTIDE SEQUENCE</scope>
    <source>
        <strain evidence="3">Duluth1</strain>
        <tissue evidence="3">Whole animal</tissue>
    </source>
</reference>
<evidence type="ECO:0000313" key="4">
    <source>
        <dbReference type="Proteomes" id="UP000828390"/>
    </source>
</evidence>
<feature type="transmembrane region" description="Helical" evidence="2">
    <location>
        <begin position="12"/>
        <end position="33"/>
    </location>
</feature>
<evidence type="ECO:0000313" key="3">
    <source>
        <dbReference type="EMBL" id="KAH3810297.1"/>
    </source>
</evidence>
<dbReference type="EMBL" id="JAIWYP010000006">
    <property type="protein sequence ID" value="KAH3810297.1"/>
    <property type="molecule type" value="Genomic_DNA"/>
</dbReference>
<keyword evidence="4" id="KW-1185">Reference proteome</keyword>
<name>A0A9D4G4Y5_DREPO</name>
<dbReference type="AlphaFoldDB" id="A0A9D4G4Y5"/>
<organism evidence="3 4">
    <name type="scientific">Dreissena polymorpha</name>
    <name type="common">Zebra mussel</name>
    <name type="synonym">Mytilus polymorpha</name>
    <dbReference type="NCBI Taxonomy" id="45954"/>
    <lineage>
        <taxon>Eukaryota</taxon>
        <taxon>Metazoa</taxon>
        <taxon>Spiralia</taxon>
        <taxon>Lophotrochozoa</taxon>
        <taxon>Mollusca</taxon>
        <taxon>Bivalvia</taxon>
        <taxon>Autobranchia</taxon>
        <taxon>Heteroconchia</taxon>
        <taxon>Euheterodonta</taxon>
        <taxon>Imparidentia</taxon>
        <taxon>Neoheterodontei</taxon>
        <taxon>Myida</taxon>
        <taxon>Dreissenoidea</taxon>
        <taxon>Dreissenidae</taxon>
        <taxon>Dreissena</taxon>
    </lineage>
</organism>
<evidence type="ECO:0000256" key="1">
    <source>
        <dbReference type="SAM" id="MobiDB-lite"/>
    </source>
</evidence>
<gene>
    <name evidence="3" type="ORF">DPMN_138687</name>
</gene>
<protein>
    <submittedName>
        <fullName evidence="3">Uncharacterized protein</fullName>
    </submittedName>
</protein>
<accession>A0A9D4G4Y5</accession>
<feature type="region of interest" description="Disordered" evidence="1">
    <location>
        <begin position="44"/>
        <end position="76"/>
    </location>
</feature>
<dbReference type="Proteomes" id="UP000828390">
    <property type="component" value="Unassembled WGS sequence"/>
</dbReference>
<keyword evidence="2" id="KW-0472">Membrane</keyword>
<comment type="caution">
    <text evidence="3">The sequence shown here is derived from an EMBL/GenBank/DDBJ whole genome shotgun (WGS) entry which is preliminary data.</text>
</comment>
<sequence>MATSMEVDPGKSVMAVMGASGSVSVALHPLVIMNISEHWTRVRAQEGKAQQGEKIGETNPNSQLSGSLGVPTLQIK</sequence>
<proteinExistence type="predicted"/>